<dbReference type="PANTHER" id="PTHR47926">
    <property type="entry name" value="PENTATRICOPEPTIDE REPEAT-CONTAINING PROTEIN"/>
    <property type="match status" value="1"/>
</dbReference>
<dbReference type="InterPro" id="IPR046960">
    <property type="entry name" value="PPR_At4g14850-like_plant"/>
</dbReference>
<dbReference type="InterPro" id="IPR032867">
    <property type="entry name" value="DYW_dom"/>
</dbReference>
<dbReference type="Pfam" id="PF20430">
    <property type="entry name" value="Eplus_motif"/>
    <property type="match status" value="1"/>
</dbReference>
<dbReference type="Gene3D" id="1.25.40.10">
    <property type="entry name" value="Tetratricopeptide repeat domain"/>
    <property type="match status" value="7"/>
</dbReference>
<evidence type="ECO:0000256" key="3">
    <source>
        <dbReference type="PROSITE-ProRule" id="PRU00708"/>
    </source>
</evidence>
<dbReference type="NCBIfam" id="TIGR00756">
    <property type="entry name" value="PPR"/>
    <property type="match status" value="6"/>
</dbReference>
<accession>A0A6P3ZRY8</accession>
<name>A0A6P3ZRY8_ZIZJJ</name>
<proteinExistence type="inferred from homology"/>
<dbReference type="PANTHER" id="PTHR47926:SF522">
    <property type="entry name" value="TETRATRICOPEPTIDE REPEAT-LIKE SUPERFAMILY PROTEIN"/>
    <property type="match status" value="1"/>
</dbReference>
<dbReference type="GO" id="GO:0008270">
    <property type="term" value="F:zinc ion binding"/>
    <property type="evidence" value="ECO:0007669"/>
    <property type="project" value="InterPro"/>
</dbReference>
<feature type="domain" description="DYW" evidence="4">
    <location>
        <begin position="766"/>
        <end position="858"/>
    </location>
</feature>
<dbReference type="KEGG" id="zju:107414570"/>
<sequence>MPPSLAFSVPSPSKLVLPSVKPQQNPNPSDQNLSLRNLSFEPLNNRLIRNLNEGHLRKAISTLDLMVQHGTHPDLTTYSLLLKTCIRSRNFDLGRVVHAQLDRSKLELDSVTLNSLISLYSKSGDWEKANAIFESMGNKRNLISWSAIVSCFGNNGMESEAIGAFINMLENGFCPNEYCFAAVIRACSNTNYVWVGKMVFGFVIKSGYFDSDMSVGCALIDMWAKGVGDVEAANKVFEKMPERNAVAWTLMMTRFAQLDCAKEAIGLFLDMILHGYEPDQFAFSSVMAACSRLGLLSFGKQLHSYIIRSGLALDRSVGCCLVDMYAKCAIDGSVDDSRKIFDCMPNHNVMSWTAIITGYVQSGGCDEEAIKLFQEMILNHVFPNHFTFSSILKACANLSDMLTGKQIHALAVKLGLASVNCVGNSLIHMYAQSGQMEDFQRAFDILFDKNLISYNTMVDAYAKNLNLEEAFYLFYEIEEMGFRATDFALSSLLSGVASTGAIGKGEQVHGRILKSGFESNQCVANALVSMYSRCGNIDAAFQVFHEMGDRNVITWTSIITGFSKHGNAARAMAMFHEMLQAGIRPNEITYTAVLSACSHAGLVSEGWKHFNSMHLKHGIAPGMEHYACMVDMLGRSGFLIDAFEFIKSMPFEADALIWRTFLGACRSHGNRELGKHAAKMHLMQNPHDPAAYLLLSNLYASTDQWEEVAKIRKNMKERNLIKEAGSSWIEVENKLYKFHVGDTSHPKAREIYEELKQLASKIKKLGYVPNTDWVLHDVEDEQKEQYLLQHSEKIAVAFGLINTSKSRPIRVFNNLRVCGDCHTAIKFISVATGREIVLRDSNRFHHIKDGTCSCNDYW</sequence>
<dbReference type="InterPro" id="IPR002885">
    <property type="entry name" value="PPR_rpt"/>
</dbReference>
<dbReference type="RefSeq" id="XP_015878193.3">
    <property type="nucleotide sequence ID" value="XM_016022707.4"/>
</dbReference>
<dbReference type="FunCoup" id="A0A6P3ZRY8">
    <property type="interactions" value="51"/>
</dbReference>
<dbReference type="InterPro" id="IPR046849">
    <property type="entry name" value="E2_motif"/>
</dbReference>
<dbReference type="GO" id="GO:0003723">
    <property type="term" value="F:RNA binding"/>
    <property type="evidence" value="ECO:0007669"/>
    <property type="project" value="InterPro"/>
</dbReference>
<feature type="repeat" description="PPR" evidence="3">
    <location>
        <begin position="520"/>
        <end position="550"/>
    </location>
</feature>
<dbReference type="PROSITE" id="PS51375">
    <property type="entry name" value="PPR"/>
    <property type="match status" value="8"/>
</dbReference>
<dbReference type="Pfam" id="PF20431">
    <property type="entry name" value="E_motif"/>
    <property type="match status" value="1"/>
</dbReference>
<evidence type="ECO:0000313" key="5">
    <source>
        <dbReference type="Proteomes" id="UP001652623"/>
    </source>
</evidence>
<keyword evidence="5" id="KW-1185">Reference proteome</keyword>
<feature type="repeat" description="PPR" evidence="3">
    <location>
        <begin position="450"/>
        <end position="484"/>
    </location>
</feature>
<protein>
    <submittedName>
        <fullName evidence="6">Pentatricopeptide repeat-containing protein At3g49170, chloroplastic</fullName>
    </submittedName>
</protein>
<comment type="similarity">
    <text evidence="1">Belongs to the PPR family. PCMP-H subfamily.</text>
</comment>
<dbReference type="Pfam" id="PF14432">
    <property type="entry name" value="DYW_deaminase"/>
    <property type="match status" value="1"/>
</dbReference>
<reference evidence="6" key="1">
    <citation type="submission" date="2025-08" db="UniProtKB">
        <authorList>
            <consortium name="RefSeq"/>
        </authorList>
    </citation>
    <scope>IDENTIFICATION</scope>
    <source>
        <tissue evidence="6">Seedling</tissue>
    </source>
</reference>
<evidence type="ECO:0000313" key="6">
    <source>
        <dbReference type="RefSeq" id="XP_015878193.3"/>
    </source>
</evidence>
<feature type="repeat" description="PPR" evidence="3">
    <location>
        <begin position="141"/>
        <end position="175"/>
    </location>
</feature>
<dbReference type="SUPFAM" id="SSF48452">
    <property type="entry name" value="TPR-like"/>
    <property type="match status" value="1"/>
</dbReference>
<dbReference type="InParanoid" id="A0A6P3ZRY8"/>
<dbReference type="InterPro" id="IPR046848">
    <property type="entry name" value="E_motif"/>
</dbReference>
<dbReference type="AlphaFoldDB" id="A0A6P3ZRY8"/>
<feature type="repeat" description="PPR" evidence="3">
    <location>
        <begin position="586"/>
        <end position="621"/>
    </location>
</feature>
<gene>
    <name evidence="6" type="primary">LOC107414570</name>
</gene>
<feature type="repeat" description="PPR" evidence="3">
    <location>
        <begin position="348"/>
        <end position="383"/>
    </location>
</feature>
<dbReference type="InterPro" id="IPR011990">
    <property type="entry name" value="TPR-like_helical_dom_sf"/>
</dbReference>
<dbReference type="GeneID" id="107414570"/>
<dbReference type="Proteomes" id="UP001652623">
    <property type="component" value="Chromosome 8"/>
</dbReference>
<evidence type="ECO:0000259" key="4">
    <source>
        <dbReference type="Pfam" id="PF14432"/>
    </source>
</evidence>
<evidence type="ECO:0000256" key="2">
    <source>
        <dbReference type="ARBA" id="ARBA00022737"/>
    </source>
</evidence>
<feature type="repeat" description="PPR" evidence="3">
    <location>
        <begin position="109"/>
        <end position="139"/>
    </location>
</feature>
<feature type="repeat" description="PPR" evidence="3">
    <location>
        <begin position="551"/>
        <end position="585"/>
    </location>
</feature>
<dbReference type="Pfam" id="PF13041">
    <property type="entry name" value="PPR_2"/>
    <property type="match status" value="2"/>
</dbReference>
<keyword evidence="2" id="KW-0677">Repeat</keyword>
<feature type="repeat" description="PPR" evidence="3">
    <location>
        <begin position="244"/>
        <end position="278"/>
    </location>
</feature>
<evidence type="ECO:0000256" key="1">
    <source>
        <dbReference type="ARBA" id="ARBA00006643"/>
    </source>
</evidence>
<dbReference type="GO" id="GO:0009451">
    <property type="term" value="P:RNA modification"/>
    <property type="evidence" value="ECO:0007669"/>
    <property type="project" value="InterPro"/>
</dbReference>
<organism evidence="5 6">
    <name type="scientific">Ziziphus jujuba</name>
    <name type="common">Chinese jujube</name>
    <name type="synonym">Ziziphus sativa</name>
    <dbReference type="NCBI Taxonomy" id="326968"/>
    <lineage>
        <taxon>Eukaryota</taxon>
        <taxon>Viridiplantae</taxon>
        <taxon>Streptophyta</taxon>
        <taxon>Embryophyta</taxon>
        <taxon>Tracheophyta</taxon>
        <taxon>Spermatophyta</taxon>
        <taxon>Magnoliopsida</taxon>
        <taxon>eudicotyledons</taxon>
        <taxon>Gunneridae</taxon>
        <taxon>Pentapetalae</taxon>
        <taxon>rosids</taxon>
        <taxon>fabids</taxon>
        <taxon>Rosales</taxon>
        <taxon>Rhamnaceae</taxon>
        <taxon>Paliureae</taxon>
        <taxon>Ziziphus</taxon>
    </lineage>
</organism>
<dbReference type="Pfam" id="PF01535">
    <property type="entry name" value="PPR"/>
    <property type="match status" value="5"/>
</dbReference>